<accession>A0A1X7HED7</accession>
<proteinExistence type="predicted"/>
<dbReference type="RefSeq" id="WP_208919590.1">
    <property type="nucleotide sequence ID" value="NZ_LT840184.1"/>
</dbReference>
<dbReference type="AlphaFoldDB" id="A0A1X7HED7"/>
<sequence length="286" mass="33447">MLENDISIEPIEIDSLVSMIKMAYSFENWERVISLSTTLLDSVKDIRLEQSQLIKTNRRLNRHISYYFGYSYLMKGLAHQKLKEYSKSIECVSYYADLSWLDDSTESAKIVIEDFHFFSKANSLTLEILTGNKYKMSEYIDYLENNSDQVLSGLITILESAIVHHFNIDNELSLLMRHVRDYSFYKEQVIASKYLSLQYMLALYNYLNKNYSYALDYTIHSLVASDKLNNDKYFKKSVALFEILKTYASVPQLTEYSNILNKIFKGEMENEESLNFSSYFVGSSEQ</sequence>
<evidence type="ECO:0000313" key="1">
    <source>
        <dbReference type="EMBL" id="SMF84493.1"/>
    </source>
</evidence>
<dbReference type="STRING" id="1313296.SAMN05661091_2633"/>
<organism evidence="1 2">
    <name type="scientific">Paenibacillus uliginis N3/975</name>
    <dbReference type="NCBI Taxonomy" id="1313296"/>
    <lineage>
        <taxon>Bacteria</taxon>
        <taxon>Bacillati</taxon>
        <taxon>Bacillota</taxon>
        <taxon>Bacilli</taxon>
        <taxon>Bacillales</taxon>
        <taxon>Paenibacillaceae</taxon>
        <taxon>Paenibacillus</taxon>
    </lineage>
</organism>
<name>A0A1X7HED7_9BACL</name>
<dbReference type="EMBL" id="LT840184">
    <property type="protein sequence ID" value="SMF84493.1"/>
    <property type="molecule type" value="Genomic_DNA"/>
</dbReference>
<evidence type="ECO:0000313" key="2">
    <source>
        <dbReference type="Proteomes" id="UP000192940"/>
    </source>
</evidence>
<reference evidence="1 2" key="1">
    <citation type="submission" date="2017-04" db="EMBL/GenBank/DDBJ databases">
        <authorList>
            <person name="Afonso C.L."/>
            <person name="Miller P.J."/>
            <person name="Scott M.A."/>
            <person name="Spackman E."/>
            <person name="Goraichik I."/>
            <person name="Dimitrov K.M."/>
            <person name="Suarez D.L."/>
            <person name="Swayne D.E."/>
        </authorList>
    </citation>
    <scope>NUCLEOTIDE SEQUENCE [LARGE SCALE GENOMIC DNA]</scope>
    <source>
        <strain evidence="1 2">N3/975</strain>
    </source>
</reference>
<keyword evidence="2" id="KW-1185">Reference proteome</keyword>
<gene>
    <name evidence="1" type="ORF">SAMN05661091_2633</name>
</gene>
<dbReference type="Proteomes" id="UP000192940">
    <property type="component" value="Chromosome I"/>
</dbReference>
<protein>
    <recommendedName>
        <fullName evidence="3">DNA-binding protein</fullName>
    </recommendedName>
</protein>
<evidence type="ECO:0008006" key="3">
    <source>
        <dbReference type="Google" id="ProtNLM"/>
    </source>
</evidence>